<feature type="region of interest" description="Disordered" evidence="1">
    <location>
        <begin position="1"/>
        <end position="42"/>
    </location>
</feature>
<gene>
    <name evidence="2" type="ORF">CCC_00833</name>
</gene>
<protein>
    <submittedName>
        <fullName evidence="2">Uncharacterized protein</fullName>
    </submittedName>
</protein>
<evidence type="ECO:0000313" key="2">
    <source>
        <dbReference type="EMBL" id="KIL97772.1"/>
    </source>
</evidence>
<organism evidence="2 3">
    <name type="scientific">Paramagnetospirillum magnetotacticum MS-1</name>
    <dbReference type="NCBI Taxonomy" id="272627"/>
    <lineage>
        <taxon>Bacteria</taxon>
        <taxon>Pseudomonadati</taxon>
        <taxon>Pseudomonadota</taxon>
        <taxon>Alphaproteobacteria</taxon>
        <taxon>Rhodospirillales</taxon>
        <taxon>Magnetospirillaceae</taxon>
        <taxon>Paramagnetospirillum</taxon>
    </lineage>
</organism>
<sequence length="42" mass="4544">MAWGPTADGRPEPGLRCKPVQRQAARAGMRAGRQSLPRRGSL</sequence>
<dbReference type="EMBL" id="JXSL01000030">
    <property type="protein sequence ID" value="KIL97772.1"/>
    <property type="molecule type" value="Genomic_DNA"/>
</dbReference>
<accession>A0A0C2U8E1</accession>
<dbReference type="Proteomes" id="UP000031971">
    <property type="component" value="Unassembled WGS sequence"/>
</dbReference>
<reference evidence="2 3" key="1">
    <citation type="submission" date="2015-01" db="EMBL/GenBank/DDBJ databases">
        <title>Genome Sequence of Magnetospirillum magnetotacticum Strain MS-1.</title>
        <authorList>
            <person name="Marinov G.K."/>
            <person name="Smalley M.D."/>
            <person name="DeSalvo G."/>
        </authorList>
    </citation>
    <scope>NUCLEOTIDE SEQUENCE [LARGE SCALE GENOMIC DNA]</scope>
    <source>
        <strain evidence="2 3">MS-1</strain>
    </source>
</reference>
<keyword evidence="3" id="KW-1185">Reference proteome</keyword>
<name>A0A0C2U8E1_PARME</name>
<evidence type="ECO:0000256" key="1">
    <source>
        <dbReference type="SAM" id="MobiDB-lite"/>
    </source>
</evidence>
<comment type="caution">
    <text evidence="2">The sequence shown here is derived from an EMBL/GenBank/DDBJ whole genome shotgun (WGS) entry which is preliminary data.</text>
</comment>
<feature type="compositionally biased region" description="Low complexity" evidence="1">
    <location>
        <begin position="21"/>
        <end position="34"/>
    </location>
</feature>
<evidence type="ECO:0000313" key="3">
    <source>
        <dbReference type="Proteomes" id="UP000031971"/>
    </source>
</evidence>
<dbReference type="AlphaFoldDB" id="A0A0C2U8E1"/>
<proteinExistence type="predicted"/>